<dbReference type="Gene3D" id="1.10.443.10">
    <property type="entry name" value="Intergrase catalytic core"/>
    <property type="match status" value="1"/>
</dbReference>
<dbReference type="Gene3D" id="1.10.150.130">
    <property type="match status" value="1"/>
</dbReference>
<evidence type="ECO:0000256" key="2">
    <source>
        <dbReference type="ARBA" id="ARBA00022908"/>
    </source>
</evidence>
<dbReference type="InterPro" id="IPR011010">
    <property type="entry name" value="DNA_brk_join_enz"/>
</dbReference>
<gene>
    <name evidence="8" type="ORF">BA177_06205</name>
</gene>
<keyword evidence="4" id="KW-0233">DNA recombination</keyword>
<keyword evidence="2" id="KW-0229">DNA integration</keyword>
<comment type="similarity">
    <text evidence="1">Belongs to the 'phage' integrase family.</text>
</comment>
<dbReference type="AlphaFoldDB" id="A0A193LEP6"/>
<dbReference type="InterPro" id="IPR013762">
    <property type="entry name" value="Integrase-like_cat_sf"/>
</dbReference>
<sequence length="410" mass="45782">MPKLAKELSALQVKRLARPGMHAVGGVSGLYLSVKESGARSWSLRVVAGGRRREIGLGGYPTVTLEQARTRARTAREQIRQGIDPIEAKQAASDALRAADAKRLTFRQAVTAFLRTKTQEFRNPKHAKQWKTTLETYAIPRIGSLPVDQIDLAHVISVLEPIWEAKTETASRLRGRIEAVLSWATVSKHRSGENPARWKGNLEHVLPKPSKIQKVRHYPALPWQELAAFMTELRKRSGTAARALEFAILTAARSGEVRLATWDEFSFDEKVWEIPGERMKSGKTHKVPLSRPALNLLKALPRFEGSNYVFAAARGGPMSDMSLSAVTRRMKVDAVPHGFRSTFKDWCRSATNFADEVSELALAHVSTDATRAAYARDELMPKRKKLMQEWADFCGSLVTEPSLLRIRGVE</sequence>
<evidence type="ECO:0000313" key="8">
    <source>
        <dbReference type="EMBL" id="ANO50854.1"/>
    </source>
</evidence>
<accession>A0A193LEP6</accession>
<evidence type="ECO:0000256" key="5">
    <source>
        <dbReference type="PROSITE-ProRule" id="PRU01248"/>
    </source>
</evidence>
<dbReference type="InterPro" id="IPR050808">
    <property type="entry name" value="Phage_Integrase"/>
</dbReference>
<evidence type="ECO:0000313" key="9">
    <source>
        <dbReference type="Proteomes" id="UP000092695"/>
    </source>
</evidence>
<feature type="domain" description="Tyr recombinase" evidence="6">
    <location>
        <begin position="216"/>
        <end position="392"/>
    </location>
</feature>
<dbReference type="GO" id="GO:0006310">
    <property type="term" value="P:DNA recombination"/>
    <property type="evidence" value="ECO:0007669"/>
    <property type="project" value="UniProtKB-KW"/>
</dbReference>
<dbReference type="Pfam" id="PF22022">
    <property type="entry name" value="Phage_int_M"/>
    <property type="match status" value="1"/>
</dbReference>
<dbReference type="Pfam" id="PF13356">
    <property type="entry name" value="Arm-DNA-bind_3"/>
    <property type="match status" value="1"/>
</dbReference>
<dbReference type="KEGG" id="woc:BA177_06205"/>
<dbReference type="GO" id="GO:0003677">
    <property type="term" value="F:DNA binding"/>
    <property type="evidence" value="ECO:0007669"/>
    <property type="project" value="UniProtKB-UniRule"/>
</dbReference>
<evidence type="ECO:0000256" key="3">
    <source>
        <dbReference type="ARBA" id="ARBA00023125"/>
    </source>
</evidence>
<dbReference type="CDD" id="cd00801">
    <property type="entry name" value="INT_P4_C"/>
    <property type="match status" value="1"/>
</dbReference>
<dbReference type="GO" id="GO:0015074">
    <property type="term" value="P:DNA integration"/>
    <property type="evidence" value="ECO:0007669"/>
    <property type="project" value="UniProtKB-KW"/>
</dbReference>
<dbReference type="InterPro" id="IPR053876">
    <property type="entry name" value="Phage_int_M"/>
</dbReference>
<evidence type="ECO:0000256" key="1">
    <source>
        <dbReference type="ARBA" id="ARBA00008857"/>
    </source>
</evidence>
<dbReference type="SUPFAM" id="SSF56349">
    <property type="entry name" value="DNA breaking-rejoining enzymes"/>
    <property type="match status" value="1"/>
</dbReference>
<protein>
    <submittedName>
        <fullName evidence="8">Integrase</fullName>
    </submittedName>
</protein>
<dbReference type="InterPro" id="IPR038488">
    <property type="entry name" value="Integrase_DNA-bd_sf"/>
</dbReference>
<dbReference type="PROSITE" id="PS51900">
    <property type="entry name" value="CB"/>
    <property type="match status" value="1"/>
</dbReference>
<dbReference type="Pfam" id="PF00589">
    <property type="entry name" value="Phage_integrase"/>
    <property type="match status" value="1"/>
</dbReference>
<dbReference type="PROSITE" id="PS51898">
    <property type="entry name" value="TYR_RECOMBINASE"/>
    <property type="match status" value="1"/>
</dbReference>
<feature type="domain" description="Core-binding (CB)" evidence="7">
    <location>
        <begin position="104"/>
        <end position="185"/>
    </location>
</feature>
<dbReference type="EMBL" id="CP016268">
    <property type="protein sequence ID" value="ANO50854.1"/>
    <property type="molecule type" value="Genomic_DNA"/>
</dbReference>
<keyword evidence="9" id="KW-1185">Reference proteome</keyword>
<name>A0A193LEP6_9GAMM</name>
<evidence type="ECO:0000259" key="7">
    <source>
        <dbReference type="PROSITE" id="PS51900"/>
    </source>
</evidence>
<organism evidence="8 9">
    <name type="scientific">Woeseia oceani</name>
    <dbReference type="NCBI Taxonomy" id="1548547"/>
    <lineage>
        <taxon>Bacteria</taxon>
        <taxon>Pseudomonadati</taxon>
        <taxon>Pseudomonadota</taxon>
        <taxon>Gammaproteobacteria</taxon>
        <taxon>Woeseiales</taxon>
        <taxon>Woeseiaceae</taxon>
        <taxon>Woeseia</taxon>
    </lineage>
</organism>
<dbReference type="InterPro" id="IPR010998">
    <property type="entry name" value="Integrase_recombinase_N"/>
</dbReference>
<dbReference type="InterPro" id="IPR002104">
    <property type="entry name" value="Integrase_catalytic"/>
</dbReference>
<keyword evidence="3 5" id="KW-0238">DNA-binding</keyword>
<dbReference type="InterPro" id="IPR025166">
    <property type="entry name" value="Integrase_DNA_bind_dom"/>
</dbReference>
<dbReference type="Proteomes" id="UP000092695">
    <property type="component" value="Chromosome"/>
</dbReference>
<dbReference type="InterPro" id="IPR044068">
    <property type="entry name" value="CB"/>
</dbReference>
<proteinExistence type="inferred from homology"/>
<dbReference type="STRING" id="1548547.BA177_06205"/>
<evidence type="ECO:0000256" key="4">
    <source>
        <dbReference type="ARBA" id="ARBA00023172"/>
    </source>
</evidence>
<dbReference type="PANTHER" id="PTHR30629">
    <property type="entry name" value="PROPHAGE INTEGRASE"/>
    <property type="match status" value="1"/>
</dbReference>
<dbReference type="RefSeq" id="WP_068614270.1">
    <property type="nucleotide sequence ID" value="NZ_CP016268.1"/>
</dbReference>
<reference evidence="8 9" key="1">
    <citation type="submission" date="2016-06" db="EMBL/GenBank/DDBJ databases">
        <title>Complete genome sequence of a deep-branching marine Gamma Proteobacterium Woeseia oceani type strain XK5.</title>
        <authorList>
            <person name="Mu D."/>
            <person name="Du Z."/>
        </authorList>
    </citation>
    <scope>NUCLEOTIDE SEQUENCE [LARGE SCALE GENOMIC DNA]</scope>
    <source>
        <strain evidence="8 9">XK5</strain>
    </source>
</reference>
<dbReference type="Gene3D" id="3.30.160.390">
    <property type="entry name" value="Integrase, DNA-binding domain"/>
    <property type="match status" value="1"/>
</dbReference>
<dbReference type="PANTHER" id="PTHR30629:SF2">
    <property type="entry name" value="PROPHAGE INTEGRASE INTS-RELATED"/>
    <property type="match status" value="1"/>
</dbReference>
<evidence type="ECO:0000259" key="6">
    <source>
        <dbReference type="PROSITE" id="PS51898"/>
    </source>
</evidence>